<dbReference type="EMBL" id="AABL01000585">
    <property type="protein sequence ID" value="EAA21560.1"/>
    <property type="molecule type" value="Genomic_DNA"/>
</dbReference>
<dbReference type="PaxDb" id="73239-Q7RMP6"/>
<comment type="caution">
    <text evidence="1">The sequence shown here is derived from an EMBL/GenBank/DDBJ whole genome shotgun (WGS) entry which is preliminary data.</text>
</comment>
<keyword evidence="2" id="KW-1185">Reference proteome</keyword>
<dbReference type="Proteomes" id="UP000008553">
    <property type="component" value="Unassembled WGS sequence"/>
</dbReference>
<dbReference type="AlphaFoldDB" id="Q7RMP6"/>
<proteinExistence type="predicted"/>
<name>Q7RMP6_PLAYO</name>
<dbReference type="InParanoid" id="Q7RMP6"/>
<gene>
    <name evidence="1" type="ORF">PY02132</name>
</gene>
<protein>
    <submittedName>
        <fullName evidence="1">Uncharacterized protein</fullName>
    </submittedName>
</protein>
<evidence type="ECO:0000313" key="2">
    <source>
        <dbReference type="Proteomes" id="UP000008553"/>
    </source>
</evidence>
<evidence type="ECO:0000313" key="1">
    <source>
        <dbReference type="EMBL" id="EAA21560.1"/>
    </source>
</evidence>
<organism evidence="1 2">
    <name type="scientific">Plasmodium yoelii yoelii</name>
    <dbReference type="NCBI Taxonomy" id="73239"/>
    <lineage>
        <taxon>Eukaryota</taxon>
        <taxon>Sar</taxon>
        <taxon>Alveolata</taxon>
        <taxon>Apicomplexa</taxon>
        <taxon>Aconoidasida</taxon>
        <taxon>Haemosporida</taxon>
        <taxon>Plasmodiidae</taxon>
        <taxon>Plasmodium</taxon>
        <taxon>Plasmodium (Vinckeia)</taxon>
    </lineage>
</organism>
<accession>Q7RMP6</accession>
<sequence>MHKTSFIDIVVLSNLDLHFMNLRDEHSIIYIIIYEKTVMWLFSY</sequence>
<reference evidence="1 2" key="1">
    <citation type="journal article" date="2002" name="Nature">
        <title>Genome sequence and comparative analysis of the model rodent malaria parasite Plasmodium yoelii yoelii.</title>
        <authorList>
            <person name="Carlton J.M."/>
            <person name="Angiuoli S.V."/>
            <person name="Suh B.B."/>
            <person name="Kooij T.W."/>
            <person name="Pertea M."/>
            <person name="Silva J.C."/>
            <person name="Ermolaeva M.D."/>
            <person name="Allen J.E."/>
            <person name="Selengut J.D."/>
            <person name="Koo H.L."/>
            <person name="Peterson J.D."/>
            <person name="Pop M."/>
            <person name="Kosack D.S."/>
            <person name="Shumway M.F."/>
            <person name="Bidwell S.L."/>
            <person name="Shallom S.J."/>
            <person name="van Aken S.E."/>
            <person name="Riedmuller S.B."/>
            <person name="Feldblyum T.V."/>
            <person name="Cho J.K."/>
            <person name="Quackenbush J."/>
            <person name="Sedegah M."/>
            <person name="Shoaibi A."/>
            <person name="Cummings L.M."/>
            <person name="Florens L."/>
            <person name="Yates J.R."/>
            <person name="Raine J.D."/>
            <person name="Sinden R.E."/>
            <person name="Harris M.A."/>
            <person name="Cunningham D.A."/>
            <person name="Preiser P.R."/>
            <person name="Bergman L.W."/>
            <person name="Vaidya A.B."/>
            <person name="van Lin L.H."/>
            <person name="Janse C.J."/>
            <person name="Waters A.P."/>
            <person name="Smith H.O."/>
            <person name="White O.R."/>
            <person name="Salzberg S.L."/>
            <person name="Venter J.C."/>
            <person name="Fraser C.M."/>
            <person name="Hoffman S.L."/>
            <person name="Gardner M.J."/>
            <person name="Carucci D.J."/>
        </authorList>
    </citation>
    <scope>NUCLEOTIDE SEQUENCE [LARGE SCALE GENOMIC DNA]</scope>
    <source>
        <strain evidence="1 2">17XNL</strain>
    </source>
</reference>